<dbReference type="EMBL" id="JBEFKJ010000003">
    <property type="protein sequence ID" value="KAL2046879.1"/>
    <property type="molecule type" value="Genomic_DNA"/>
</dbReference>
<proteinExistence type="inferred from homology"/>
<dbReference type="InterPro" id="IPR011701">
    <property type="entry name" value="MFS"/>
</dbReference>
<keyword evidence="3" id="KW-1133">Transmembrane helix</keyword>
<keyword evidence="5" id="KW-1185">Reference proteome</keyword>
<dbReference type="Pfam" id="PF07690">
    <property type="entry name" value="MFS_1"/>
    <property type="match status" value="1"/>
</dbReference>
<evidence type="ECO:0000256" key="3">
    <source>
        <dbReference type="SAM" id="Phobius"/>
    </source>
</evidence>
<dbReference type="Gene3D" id="1.20.1250.20">
    <property type="entry name" value="MFS general substrate transporter like domains"/>
    <property type="match status" value="1"/>
</dbReference>
<accession>A0ABR4AQG0</accession>
<comment type="caution">
    <text evidence="4">The sequence shown here is derived from an EMBL/GenBank/DDBJ whole genome shotgun (WGS) entry which is preliminary data.</text>
</comment>
<comment type="subcellular location">
    <subcellularLocation>
        <location evidence="1">Membrane</location>
        <topology evidence="1">Multi-pass membrane protein</topology>
    </subcellularLocation>
</comment>
<reference evidence="4 5" key="1">
    <citation type="submission" date="2024-09" db="EMBL/GenBank/DDBJ databases">
        <title>Rethinking Asexuality: The Enigmatic Case of Functional Sexual Genes in Lepraria (Stereocaulaceae).</title>
        <authorList>
            <person name="Doellman M."/>
            <person name="Sun Y."/>
            <person name="Barcenas-Pena A."/>
            <person name="Lumbsch H.T."/>
            <person name="Grewe F."/>
        </authorList>
    </citation>
    <scope>NUCLEOTIDE SEQUENCE [LARGE SCALE GENOMIC DNA]</scope>
    <source>
        <strain evidence="4 5">Mercado 3170</strain>
    </source>
</reference>
<evidence type="ECO:0000256" key="1">
    <source>
        <dbReference type="ARBA" id="ARBA00004141"/>
    </source>
</evidence>
<name>A0ABR4AQG0_9LECA</name>
<evidence type="ECO:0000256" key="2">
    <source>
        <dbReference type="ARBA" id="ARBA00006727"/>
    </source>
</evidence>
<gene>
    <name evidence="4" type="ORF">N7G274_000897</name>
</gene>
<organism evidence="4 5">
    <name type="scientific">Stereocaulon virgatum</name>
    <dbReference type="NCBI Taxonomy" id="373712"/>
    <lineage>
        <taxon>Eukaryota</taxon>
        <taxon>Fungi</taxon>
        <taxon>Dikarya</taxon>
        <taxon>Ascomycota</taxon>
        <taxon>Pezizomycotina</taxon>
        <taxon>Lecanoromycetes</taxon>
        <taxon>OSLEUM clade</taxon>
        <taxon>Lecanoromycetidae</taxon>
        <taxon>Lecanorales</taxon>
        <taxon>Lecanorineae</taxon>
        <taxon>Stereocaulaceae</taxon>
        <taxon>Stereocaulon</taxon>
    </lineage>
</organism>
<evidence type="ECO:0000313" key="5">
    <source>
        <dbReference type="Proteomes" id="UP001590950"/>
    </source>
</evidence>
<dbReference type="InterPro" id="IPR036259">
    <property type="entry name" value="MFS_trans_sf"/>
</dbReference>
<dbReference type="PANTHER" id="PTHR11360">
    <property type="entry name" value="MONOCARBOXYLATE TRANSPORTER"/>
    <property type="match status" value="1"/>
</dbReference>
<dbReference type="SUPFAM" id="SSF103473">
    <property type="entry name" value="MFS general substrate transporter"/>
    <property type="match status" value="1"/>
</dbReference>
<feature type="transmembrane region" description="Helical" evidence="3">
    <location>
        <begin position="150"/>
        <end position="169"/>
    </location>
</feature>
<keyword evidence="3" id="KW-0812">Transmembrane</keyword>
<protein>
    <submittedName>
        <fullName evidence="4">Uncharacterized protein</fullName>
    </submittedName>
</protein>
<keyword evidence="3" id="KW-0472">Membrane</keyword>
<feature type="transmembrane region" description="Helical" evidence="3">
    <location>
        <begin position="83"/>
        <end position="100"/>
    </location>
</feature>
<sequence length="174" mass="19143">MNVFGFGFSFVAQALLRKYGFKATLLAFAAAMFAIPGATMFLLQEGSRDPLPPDRKLSATELPQPPVPEGRCLTERMYYRRPIFYVLSLPNLMQAFAFNLSFTYPPSFATDLGYTQMEGALLLAIANLAQIIGEVDFGKLSDKVRFQGHCALGSSLVAAIAILNIWGLSHTLIR</sequence>
<dbReference type="Proteomes" id="UP001590950">
    <property type="component" value="Unassembled WGS sequence"/>
</dbReference>
<comment type="similarity">
    <text evidence="2">Belongs to the major facilitator superfamily. Monocarboxylate porter (TC 2.A.1.13) family.</text>
</comment>
<dbReference type="PANTHER" id="PTHR11360:SF287">
    <property type="entry name" value="MFS MONOCARBOXYLATE TRANSPORTER"/>
    <property type="match status" value="1"/>
</dbReference>
<dbReference type="InterPro" id="IPR050327">
    <property type="entry name" value="Proton-linked_MCT"/>
</dbReference>
<feature type="transmembrane region" description="Helical" evidence="3">
    <location>
        <begin position="24"/>
        <end position="43"/>
    </location>
</feature>
<evidence type="ECO:0000313" key="4">
    <source>
        <dbReference type="EMBL" id="KAL2046879.1"/>
    </source>
</evidence>